<evidence type="ECO:0000259" key="12">
    <source>
        <dbReference type="PROSITE" id="PS50052"/>
    </source>
</evidence>
<protein>
    <recommendedName>
        <fullName evidence="4 11">Guanylate kinase</fullName>
        <ecNumber evidence="3 11">2.7.4.8</ecNumber>
    </recommendedName>
    <alternativeName>
        <fullName evidence="9 11">GMP kinase</fullName>
    </alternativeName>
</protein>
<dbReference type="Gene3D" id="3.30.63.10">
    <property type="entry name" value="Guanylate Kinase phosphate binding domain"/>
    <property type="match status" value="1"/>
</dbReference>
<dbReference type="InterPro" id="IPR017665">
    <property type="entry name" value="Guanylate_kinase"/>
</dbReference>
<dbReference type="InterPro" id="IPR027417">
    <property type="entry name" value="P-loop_NTPase"/>
</dbReference>
<comment type="function">
    <text evidence="1 11">Essential for recycling GMP and indirectly, cGMP.</text>
</comment>
<dbReference type="SMART" id="SM00072">
    <property type="entry name" value="GuKc"/>
    <property type="match status" value="1"/>
</dbReference>
<dbReference type="Proteomes" id="UP000214880">
    <property type="component" value="Unassembled WGS sequence"/>
</dbReference>
<feature type="binding site" evidence="11">
    <location>
        <begin position="13"/>
        <end position="20"/>
    </location>
    <ligand>
        <name>ATP</name>
        <dbReference type="ChEBI" id="CHEBI:30616"/>
    </ligand>
</feature>
<evidence type="ECO:0000256" key="2">
    <source>
        <dbReference type="ARBA" id="ARBA00005790"/>
    </source>
</evidence>
<evidence type="ECO:0000256" key="1">
    <source>
        <dbReference type="ARBA" id="ARBA00003531"/>
    </source>
</evidence>
<dbReference type="EMBL" id="FNHB01000001">
    <property type="protein sequence ID" value="SDL69213.1"/>
    <property type="molecule type" value="Genomic_DNA"/>
</dbReference>
<dbReference type="Gene3D" id="3.40.50.300">
    <property type="entry name" value="P-loop containing nucleotide triphosphate hydrolases"/>
    <property type="match status" value="1"/>
</dbReference>
<sequence length="207" mass="23065">MMAQQGILIVLSGPSGTGKGTICQELLRSYPNLHYSISATTRSPRFGEANGVNYWFTSKEEFRTMISEDQLLEWAEVYGNYYGTPRRYVDQILADGEDVVLEIDTQGAIKIKEKFPQGVFIYIVPPSLGELAKRIYKRATDTPENIERRLGCATAEMNQVYSYNYVVVNDEVPAAVAKIKAIIEAEKCSVARSSELISKICNSVCNG</sequence>
<gene>
    <name evidence="11" type="primary">gmk</name>
    <name evidence="13" type="ORF">SAMN04488502_101566</name>
</gene>
<dbReference type="Pfam" id="PF00625">
    <property type="entry name" value="Guanylate_kin"/>
    <property type="match status" value="1"/>
</dbReference>
<dbReference type="GO" id="GO:0005829">
    <property type="term" value="C:cytosol"/>
    <property type="evidence" value="ECO:0007669"/>
    <property type="project" value="TreeGrafter"/>
</dbReference>
<proteinExistence type="inferred from homology"/>
<dbReference type="InterPro" id="IPR008145">
    <property type="entry name" value="GK/Ca_channel_bsu"/>
</dbReference>
<evidence type="ECO:0000256" key="3">
    <source>
        <dbReference type="ARBA" id="ARBA00012961"/>
    </source>
</evidence>
<feature type="domain" description="Guanylate kinase-like" evidence="12">
    <location>
        <begin position="6"/>
        <end position="184"/>
    </location>
</feature>
<evidence type="ECO:0000256" key="5">
    <source>
        <dbReference type="ARBA" id="ARBA00022679"/>
    </source>
</evidence>
<dbReference type="HAMAP" id="MF_00328">
    <property type="entry name" value="Guanylate_kinase"/>
    <property type="match status" value="1"/>
</dbReference>
<dbReference type="SUPFAM" id="SSF52540">
    <property type="entry name" value="P-loop containing nucleoside triphosphate hydrolases"/>
    <property type="match status" value="1"/>
</dbReference>
<accession>A0A1G9M4Y9</accession>
<comment type="similarity">
    <text evidence="2 11">Belongs to the guanylate kinase family.</text>
</comment>
<dbReference type="PROSITE" id="PS00856">
    <property type="entry name" value="GUANYLATE_KINASE_1"/>
    <property type="match status" value="1"/>
</dbReference>
<evidence type="ECO:0000256" key="10">
    <source>
        <dbReference type="ARBA" id="ARBA00048594"/>
    </source>
</evidence>
<dbReference type="GO" id="GO:0004385">
    <property type="term" value="F:GMP kinase activity"/>
    <property type="evidence" value="ECO:0007669"/>
    <property type="project" value="UniProtKB-UniRule"/>
</dbReference>
<dbReference type="GO" id="GO:0005524">
    <property type="term" value="F:ATP binding"/>
    <property type="evidence" value="ECO:0007669"/>
    <property type="project" value="UniProtKB-UniRule"/>
</dbReference>
<dbReference type="NCBIfam" id="TIGR03263">
    <property type="entry name" value="guanyl_kin"/>
    <property type="match status" value="1"/>
</dbReference>
<evidence type="ECO:0000256" key="11">
    <source>
        <dbReference type="HAMAP-Rule" id="MF_00328"/>
    </source>
</evidence>
<evidence type="ECO:0000256" key="7">
    <source>
        <dbReference type="ARBA" id="ARBA00022777"/>
    </source>
</evidence>
<evidence type="ECO:0000256" key="8">
    <source>
        <dbReference type="ARBA" id="ARBA00022840"/>
    </source>
</evidence>
<dbReference type="STRING" id="146817.SAMN04488502_101566"/>
<dbReference type="FunFam" id="3.30.63.10:FF:000002">
    <property type="entry name" value="Guanylate kinase 1"/>
    <property type="match status" value="1"/>
</dbReference>
<comment type="subcellular location">
    <subcellularLocation>
        <location evidence="11">Cytoplasm</location>
    </subcellularLocation>
</comment>
<evidence type="ECO:0000256" key="4">
    <source>
        <dbReference type="ARBA" id="ARBA00016296"/>
    </source>
</evidence>
<evidence type="ECO:0000256" key="9">
    <source>
        <dbReference type="ARBA" id="ARBA00030128"/>
    </source>
</evidence>
<reference evidence="13 14" key="1">
    <citation type="submission" date="2016-10" db="EMBL/GenBank/DDBJ databases">
        <authorList>
            <person name="de Groot N.N."/>
        </authorList>
    </citation>
    <scope>NUCLEOTIDE SEQUENCE [LARGE SCALE GENOMIC DNA]</scope>
    <source>
        <strain evidence="13 14">DSM 1736</strain>
    </source>
</reference>
<comment type="catalytic activity">
    <reaction evidence="10 11">
        <text>GMP + ATP = GDP + ADP</text>
        <dbReference type="Rhea" id="RHEA:20780"/>
        <dbReference type="ChEBI" id="CHEBI:30616"/>
        <dbReference type="ChEBI" id="CHEBI:58115"/>
        <dbReference type="ChEBI" id="CHEBI:58189"/>
        <dbReference type="ChEBI" id="CHEBI:456216"/>
        <dbReference type="EC" id="2.7.4.8"/>
    </reaction>
</comment>
<dbReference type="PROSITE" id="PS50052">
    <property type="entry name" value="GUANYLATE_KINASE_2"/>
    <property type="match status" value="1"/>
</dbReference>
<keyword evidence="6 11" id="KW-0547">Nucleotide-binding</keyword>
<keyword evidence="14" id="KW-1185">Reference proteome</keyword>
<keyword evidence="8 11" id="KW-0067">ATP-binding</keyword>
<organism evidence="13 14">
    <name type="scientific">Dendrosporobacter quercicolus</name>
    <dbReference type="NCBI Taxonomy" id="146817"/>
    <lineage>
        <taxon>Bacteria</taxon>
        <taxon>Bacillati</taxon>
        <taxon>Bacillota</taxon>
        <taxon>Negativicutes</taxon>
        <taxon>Selenomonadales</taxon>
        <taxon>Sporomusaceae</taxon>
        <taxon>Dendrosporobacter</taxon>
    </lineage>
</organism>
<dbReference type="PANTHER" id="PTHR23117">
    <property type="entry name" value="GUANYLATE KINASE-RELATED"/>
    <property type="match status" value="1"/>
</dbReference>
<evidence type="ECO:0000256" key="6">
    <source>
        <dbReference type="ARBA" id="ARBA00022741"/>
    </source>
</evidence>
<dbReference type="EC" id="2.7.4.8" evidence="3 11"/>
<dbReference type="InterPro" id="IPR008144">
    <property type="entry name" value="Guanylate_kin-like_dom"/>
</dbReference>
<keyword evidence="5 11" id="KW-0808">Transferase</keyword>
<dbReference type="InterPro" id="IPR020590">
    <property type="entry name" value="Guanylate_kinase_CS"/>
</dbReference>
<evidence type="ECO:0000313" key="14">
    <source>
        <dbReference type="Proteomes" id="UP000214880"/>
    </source>
</evidence>
<dbReference type="AlphaFoldDB" id="A0A1G9M4Y9"/>
<keyword evidence="11" id="KW-0963">Cytoplasm</keyword>
<evidence type="ECO:0000313" key="13">
    <source>
        <dbReference type="EMBL" id="SDL69213.1"/>
    </source>
</evidence>
<name>A0A1G9M4Y9_9FIRM</name>
<keyword evidence="7 11" id="KW-0418">Kinase</keyword>
<dbReference type="PANTHER" id="PTHR23117:SF13">
    <property type="entry name" value="GUANYLATE KINASE"/>
    <property type="match status" value="1"/>
</dbReference>
<dbReference type="CDD" id="cd00071">
    <property type="entry name" value="GMPK"/>
    <property type="match status" value="1"/>
</dbReference>